<evidence type="ECO:0000313" key="8">
    <source>
        <dbReference type="RefSeq" id="XP_056850892.1"/>
    </source>
</evidence>
<dbReference type="PROSITE" id="PS50966">
    <property type="entry name" value="ZF_SWIM"/>
    <property type="match status" value="1"/>
</dbReference>
<keyword evidence="7" id="KW-1185">Reference proteome</keyword>
<name>A0A9W3CHA4_RAPSA</name>
<reference evidence="7" key="1">
    <citation type="journal article" date="2019" name="Database">
        <title>The radish genome database (RadishGD): an integrated information resource for radish genomics.</title>
        <authorList>
            <person name="Yu H.J."/>
            <person name="Baek S."/>
            <person name="Lee Y.J."/>
            <person name="Cho A."/>
            <person name="Mun J.H."/>
        </authorList>
    </citation>
    <scope>NUCLEOTIDE SEQUENCE [LARGE SCALE GENOMIC DNA]</scope>
    <source>
        <strain evidence="7">cv. WK10039</strain>
    </source>
</reference>
<dbReference type="PANTHER" id="PTHR31973:SF187">
    <property type="entry name" value="MUTATOR TRANSPOSASE MUDRA PROTEIN"/>
    <property type="match status" value="1"/>
</dbReference>
<dbReference type="OrthoDB" id="1030368at2759"/>
<dbReference type="KEGG" id="rsz:130500165"/>
<dbReference type="GeneID" id="130500165"/>
<accession>A0A9W3CHA4</accession>
<feature type="domain" description="SWIM-type" evidence="6">
    <location>
        <begin position="681"/>
        <end position="715"/>
    </location>
</feature>
<dbReference type="GO" id="GO:0008270">
    <property type="term" value="F:zinc ion binding"/>
    <property type="evidence" value="ECO:0007669"/>
    <property type="project" value="UniProtKB-KW"/>
</dbReference>
<feature type="region of interest" description="Disordered" evidence="5">
    <location>
        <begin position="201"/>
        <end position="239"/>
    </location>
</feature>
<protein>
    <submittedName>
        <fullName evidence="8">Uncharacterized protein LOC130500165</fullName>
    </submittedName>
</protein>
<gene>
    <name evidence="8" type="primary">LOC130500165</name>
</gene>
<feature type="region of interest" description="Disordered" evidence="5">
    <location>
        <begin position="779"/>
        <end position="801"/>
    </location>
</feature>
<proteinExistence type="predicted"/>
<dbReference type="Pfam" id="PF04434">
    <property type="entry name" value="SWIM"/>
    <property type="match status" value="1"/>
</dbReference>
<dbReference type="PANTHER" id="PTHR31973">
    <property type="entry name" value="POLYPROTEIN, PUTATIVE-RELATED"/>
    <property type="match status" value="1"/>
</dbReference>
<keyword evidence="2 4" id="KW-0863">Zinc-finger</keyword>
<evidence type="ECO:0000256" key="5">
    <source>
        <dbReference type="SAM" id="MobiDB-lite"/>
    </source>
</evidence>
<keyword evidence="1" id="KW-0479">Metal-binding</keyword>
<dbReference type="RefSeq" id="XP_056850892.1">
    <property type="nucleotide sequence ID" value="XM_056994912.1"/>
</dbReference>
<evidence type="ECO:0000313" key="7">
    <source>
        <dbReference type="Proteomes" id="UP000504610"/>
    </source>
</evidence>
<dbReference type="InterPro" id="IPR006564">
    <property type="entry name" value="Znf_PMZ"/>
</dbReference>
<evidence type="ECO:0000256" key="2">
    <source>
        <dbReference type="ARBA" id="ARBA00022771"/>
    </source>
</evidence>
<dbReference type="AlphaFoldDB" id="A0A9W3CHA4"/>
<feature type="region of interest" description="Disordered" evidence="5">
    <location>
        <begin position="174"/>
        <end position="193"/>
    </location>
</feature>
<evidence type="ECO:0000256" key="3">
    <source>
        <dbReference type="ARBA" id="ARBA00022833"/>
    </source>
</evidence>
<organism evidence="7 8">
    <name type="scientific">Raphanus sativus</name>
    <name type="common">Radish</name>
    <name type="synonym">Raphanus raphanistrum var. sativus</name>
    <dbReference type="NCBI Taxonomy" id="3726"/>
    <lineage>
        <taxon>Eukaryota</taxon>
        <taxon>Viridiplantae</taxon>
        <taxon>Streptophyta</taxon>
        <taxon>Embryophyta</taxon>
        <taxon>Tracheophyta</taxon>
        <taxon>Spermatophyta</taxon>
        <taxon>Magnoliopsida</taxon>
        <taxon>eudicotyledons</taxon>
        <taxon>Gunneridae</taxon>
        <taxon>Pentapetalae</taxon>
        <taxon>rosids</taxon>
        <taxon>malvids</taxon>
        <taxon>Brassicales</taxon>
        <taxon>Brassicaceae</taxon>
        <taxon>Brassiceae</taxon>
        <taxon>Raphanus</taxon>
    </lineage>
</organism>
<dbReference type="InterPro" id="IPR018289">
    <property type="entry name" value="MULE_transposase_dom"/>
</dbReference>
<dbReference type="Pfam" id="PF10551">
    <property type="entry name" value="MULE"/>
    <property type="match status" value="1"/>
</dbReference>
<evidence type="ECO:0000256" key="1">
    <source>
        <dbReference type="ARBA" id="ARBA00022723"/>
    </source>
</evidence>
<feature type="compositionally biased region" description="Basic and acidic residues" evidence="5">
    <location>
        <begin position="228"/>
        <end position="239"/>
    </location>
</feature>
<evidence type="ECO:0000256" key="4">
    <source>
        <dbReference type="PROSITE-ProRule" id="PRU00325"/>
    </source>
</evidence>
<reference evidence="8" key="2">
    <citation type="submission" date="2025-08" db="UniProtKB">
        <authorList>
            <consortium name="RefSeq"/>
        </authorList>
    </citation>
    <scope>IDENTIFICATION</scope>
    <source>
        <tissue evidence="8">Leaf</tissue>
    </source>
</reference>
<dbReference type="SMART" id="SM00575">
    <property type="entry name" value="ZnF_PMZ"/>
    <property type="match status" value="1"/>
</dbReference>
<dbReference type="Proteomes" id="UP000504610">
    <property type="component" value="Chromosome 9"/>
</dbReference>
<keyword evidence="3" id="KW-0862">Zinc</keyword>
<dbReference type="InterPro" id="IPR007527">
    <property type="entry name" value="Znf_SWIM"/>
</dbReference>
<sequence length="819" mass="93300">METSKFRGHMFPKSILNISKYILPTIFSSLHTISISLVPLSSSSTNISSINQHKMVLIYVKSGVWMSNLSDEWSFLPDKQRRGRTVTLETTTSLEELKIMVCEDYGVDPNLVTVEFSYEMVNQRGNPPISMSNDRQVSNFVGYAKKDSSTTLCVTFSGTGTGVKEKERVKVDLNKEPCDSSNVEEGEVPDINLGDFAEASREHRDKRKNHVGVDGSGDDGLKSENYGDSEKKEKSEAGNPDFVKKDQLFRSKRVLKATMEIWAMKNNYDFIVTKSTKKWWSIRCKDNTCNWTVRAECVDGSTYFMINKCVGIHSCAPSKKSKFGKMASARTIGKLIQHRFDDASDGPKAKDIMQFMRMEHSCEITYWHAWEAREYAIAAVRGIPDESYAKIPSYLHMIKEANPGTHTHYETKKDGRFMYLFMSFGQSVRGFRSSMRKVIVVDGTFLKNKYKGVLLVATAVDGNSNLYPVAFGVVDSENNESWEWFFRQLNVVIADSKDLAFVSDRNASIAKSIGTVYPRSKHGICIHHLLTNVVKFFSTKGFTALVEKASKAYRHCEFQERFTEIVDISPALGRYLQEADVRKWARSLFPGSRYDIRTNNPAESINSVLRSPRQFPVIPLLDSIRELLTRWFYERRMLSSKHIDPLTVKVEKKIDRRIVKARGFQVLKVDNFRSLVKGDIYDCHVDLEARTCTCGKFDIGKLPCRHAIPAIYSRGMEVHRFTDSVYSTATWRDAYAESINPIPVPEAEWNIPDVVKLAKILPPDTRKSSGRPVKRRYETVEDKIRSSQGSTKKKKHKCSRCGMEGHKRGTCDFKISEKF</sequence>
<evidence type="ECO:0000259" key="6">
    <source>
        <dbReference type="PROSITE" id="PS50966"/>
    </source>
</evidence>